<protein>
    <submittedName>
        <fullName evidence="1">Uncharacterized protein</fullName>
    </submittedName>
</protein>
<accession>A0A1N7F3L1</accession>
<name>A0A1N7F3L1_9EURY</name>
<dbReference type="AlphaFoldDB" id="A0A1N7F3L1"/>
<gene>
    <name evidence="1" type="ORF">SAMN05421858_4770</name>
</gene>
<sequence length="35" mass="4052">MNNSHYPSGLSDLIESVRWSVISENVTWRAMDKND</sequence>
<organism evidence="1 2">
    <name type="scientific">Haladaptatus litoreus</name>
    <dbReference type="NCBI Taxonomy" id="553468"/>
    <lineage>
        <taxon>Archaea</taxon>
        <taxon>Methanobacteriati</taxon>
        <taxon>Methanobacteriota</taxon>
        <taxon>Stenosarchaea group</taxon>
        <taxon>Halobacteria</taxon>
        <taxon>Halobacteriales</taxon>
        <taxon>Haladaptataceae</taxon>
        <taxon>Haladaptatus</taxon>
    </lineage>
</organism>
<evidence type="ECO:0000313" key="1">
    <source>
        <dbReference type="EMBL" id="SIR94879.1"/>
    </source>
</evidence>
<dbReference type="EMBL" id="FTNO01000007">
    <property type="protein sequence ID" value="SIR94879.1"/>
    <property type="molecule type" value="Genomic_DNA"/>
</dbReference>
<evidence type="ECO:0000313" key="2">
    <source>
        <dbReference type="Proteomes" id="UP000186914"/>
    </source>
</evidence>
<reference evidence="2" key="1">
    <citation type="submission" date="2017-01" db="EMBL/GenBank/DDBJ databases">
        <authorList>
            <person name="Varghese N."/>
            <person name="Submissions S."/>
        </authorList>
    </citation>
    <scope>NUCLEOTIDE SEQUENCE [LARGE SCALE GENOMIC DNA]</scope>
    <source>
        <strain evidence="2">CGMCC 1.7737</strain>
    </source>
</reference>
<proteinExistence type="predicted"/>
<dbReference type="Proteomes" id="UP000186914">
    <property type="component" value="Unassembled WGS sequence"/>
</dbReference>
<keyword evidence="2" id="KW-1185">Reference proteome</keyword>